<proteinExistence type="inferred from homology"/>
<dbReference type="SMART" id="SM00255">
    <property type="entry name" value="TIR"/>
    <property type="match status" value="1"/>
</dbReference>
<dbReference type="Gene3D" id="3.80.10.10">
    <property type="entry name" value="Ribonuclease Inhibitor"/>
    <property type="match status" value="5"/>
</dbReference>
<evidence type="ECO:0000256" key="1">
    <source>
        <dbReference type="ARBA" id="ARBA00004479"/>
    </source>
</evidence>
<dbReference type="GeneID" id="114800477"/>
<dbReference type="SMART" id="SM00365">
    <property type="entry name" value="LRR_SD22"/>
    <property type="match status" value="8"/>
</dbReference>
<dbReference type="InterPro" id="IPR000157">
    <property type="entry name" value="TIR_dom"/>
</dbReference>
<dbReference type="SUPFAM" id="SSF52200">
    <property type="entry name" value="Toll/Interleukin receptor TIR domain"/>
    <property type="match status" value="1"/>
</dbReference>
<dbReference type="Pfam" id="PF01582">
    <property type="entry name" value="TIR"/>
    <property type="match status" value="1"/>
</dbReference>
<dbReference type="RefSeq" id="XP_028853733.1">
    <property type="nucleotide sequence ID" value="XM_028997900.1"/>
</dbReference>
<keyword evidence="3" id="KW-0399">Innate immunity</keyword>
<dbReference type="Pfam" id="PF13855">
    <property type="entry name" value="LRR_8"/>
    <property type="match status" value="4"/>
</dbReference>
<keyword evidence="12" id="KW-0325">Glycoprotein</keyword>
<keyword evidence="8" id="KW-0391">Immunity</keyword>
<keyword evidence="5" id="KW-0812">Transmembrane</keyword>
<evidence type="ECO:0000256" key="10">
    <source>
        <dbReference type="ARBA" id="ARBA00023136"/>
    </source>
</evidence>
<evidence type="ECO:0000313" key="17">
    <source>
        <dbReference type="Proteomes" id="UP000694580"/>
    </source>
</evidence>
<evidence type="ECO:0000256" key="13">
    <source>
        <dbReference type="ARBA" id="ARBA00023198"/>
    </source>
</evidence>
<dbReference type="InterPro" id="IPR032675">
    <property type="entry name" value="LRR_dom_sf"/>
</dbReference>
<keyword evidence="17" id="KW-1185">Reference proteome</keyword>
<organism evidence="16 17">
    <name type="scientific">Denticeps clupeoides</name>
    <name type="common">denticle herring</name>
    <dbReference type="NCBI Taxonomy" id="299321"/>
    <lineage>
        <taxon>Eukaryota</taxon>
        <taxon>Metazoa</taxon>
        <taxon>Chordata</taxon>
        <taxon>Craniata</taxon>
        <taxon>Vertebrata</taxon>
        <taxon>Euteleostomi</taxon>
        <taxon>Actinopterygii</taxon>
        <taxon>Neopterygii</taxon>
        <taxon>Teleostei</taxon>
        <taxon>Clupei</taxon>
        <taxon>Clupeiformes</taxon>
        <taxon>Denticipitoidei</taxon>
        <taxon>Denticipitidae</taxon>
        <taxon>Denticeps</taxon>
    </lineage>
</organism>
<dbReference type="InterPro" id="IPR000483">
    <property type="entry name" value="Cys-rich_flank_reg_C"/>
</dbReference>
<keyword evidence="9" id="KW-1133">Transmembrane helix</keyword>
<protein>
    <recommendedName>
        <fullName evidence="15">TIR domain-containing protein</fullName>
    </recommendedName>
</protein>
<dbReference type="GO" id="GO:0038023">
    <property type="term" value="F:signaling receptor activity"/>
    <property type="evidence" value="ECO:0007669"/>
    <property type="project" value="TreeGrafter"/>
</dbReference>
<evidence type="ECO:0000256" key="4">
    <source>
        <dbReference type="ARBA" id="ARBA00022614"/>
    </source>
</evidence>
<dbReference type="FunFam" id="3.80.10.10:FF:001164">
    <property type="entry name" value="GH01279p"/>
    <property type="match status" value="1"/>
</dbReference>
<keyword evidence="13" id="KW-0395">Inflammatory response</keyword>
<dbReference type="PROSITE" id="PS51450">
    <property type="entry name" value="LRR"/>
    <property type="match status" value="4"/>
</dbReference>
<reference evidence="16 17" key="1">
    <citation type="submission" date="2020-06" db="EMBL/GenBank/DDBJ databases">
        <authorList>
            <consortium name="Wellcome Sanger Institute Data Sharing"/>
        </authorList>
    </citation>
    <scope>NUCLEOTIDE SEQUENCE [LARGE SCALE GENOMIC DNA]</scope>
</reference>
<evidence type="ECO:0000256" key="9">
    <source>
        <dbReference type="ARBA" id="ARBA00022989"/>
    </source>
</evidence>
<evidence type="ECO:0000256" key="6">
    <source>
        <dbReference type="ARBA" id="ARBA00022729"/>
    </source>
</evidence>
<evidence type="ECO:0000256" key="2">
    <source>
        <dbReference type="ARBA" id="ARBA00009634"/>
    </source>
</evidence>
<keyword evidence="7" id="KW-0677">Repeat</keyword>
<dbReference type="PANTHER" id="PTHR24365:SF522">
    <property type="entry name" value="LOW QUALITY PROTEIN: TOLL-LIKE RECEPTOR 13-RELATED"/>
    <property type="match status" value="1"/>
</dbReference>
<dbReference type="AlphaFoldDB" id="A0AAY4EUN5"/>
<feature type="chain" id="PRO_5044328614" description="TIR domain-containing protein" evidence="14">
    <location>
        <begin position="20"/>
        <end position="953"/>
    </location>
</feature>
<gene>
    <name evidence="16" type="primary">tlr22</name>
</gene>
<comment type="subcellular location">
    <subcellularLocation>
        <location evidence="1">Membrane</location>
        <topology evidence="1">Single-pass type I membrane protein</topology>
    </subcellularLocation>
</comment>
<dbReference type="SUPFAM" id="SSF52058">
    <property type="entry name" value="L domain-like"/>
    <property type="match status" value="2"/>
</dbReference>
<accession>A0AAY4EUN5</accession>
<dbReference type="InterPro" id="IPR035897">
    <property type="entry name" value="Toll_tir_struct_dom_sf"/>
</dbReference>
<dbReference type="Ensembl" id="ENSDCDT00010072166.1">
    <property type="protein sequence ID" value="ENSDCDP00010061397.1"/>
    <property type="gene ID" value="ENSDCDG00010033911.1"/>
</dbReference>
<sequence>MDFLLLLLTSICCCINTAAYSLVNCTVPSPPRGKILCYSMGFSSVPAHLPESTNNLDLSFNSISRIGPREFANLKQLRFLNMSDNKIHLVEPDAFRHLATLEVLNLSKNKITNVPRSFLLGLSNLTLLRLDGNQITDIHQSAFHSLDNLKTVNLSNNILHHPEKLKPLFLAPNLEELSIGRNNFLSFHSRGLSATPSSLKWLDLSWNPLRFFQLTDDIFPHLEYLDLTSCGSNGSLEWIVQDAAFLRSVRTLNLSAIHTSEEGMESILLSFNASFTKLRLRNIPADNVTRFLDVACSPALSALHLTSVHIANTPSDMFQPCAFLENLDLSEDKMSDMSPLTFRGLQQLQKLRLNINALTKVNIKHELPALEILDLSTNRIENLLCADFAYMENLKHLYLYKNNIKSIKPCVFENLKDLQVLKLGSNKILTVKHTFTNGQNSLQYLELMYNNLAKLDSGDFQALKSLTYLNLDDNKINVIEPGAFTGLANLTLLSIGGNKIKSETIRNPASFSGMPALNELLLHSNYLSYSSNSKLRSPPFALLTSLAKLSLNSQRRGLKHFPSNLLEGLTELRMLYAGSLSINSLPPDTFTSNTNLWFLDLTRNSLSSNDSLPPGVFQPLSNLTKLIVSRAQLQTLNFLMNANLSRLTTLRAQGNQLQGINQTLIDSLPSLQNLDLTNNTFACDCSNAWFLHWAETDNLTQVIYLNRFTCSYPATLRGLPLIDLNTESCTVNLDFTFFILSANLVILNLLVPFAYRFLQQHMVYVYYLFLAFIYDKTRKLRRQKTAFQYDAFISYNSQEELWVLRELLPKLEEEQGWKLCLHHRDFQPGKPIIDNIVEGIYNSRKTICLITQNYLKSEWCSKEIQLASFRLFDDKNDVLILVFLEDIPKYQLSPYHRMRKLVKRRTYLTWPRPTKDTKVFWQKLKMAMESNEEESPIISLRNSNLYDHNKPNS</sequence>
<reference evidence="16" key="2">
    <citation type="submission" date="2025-08" db="UniProtKB">
        <authorList>
            <consortium name="Ensembl"/>
        </authorList>
    </citation>
    <scope>IDENTIFICATION</scope>
</reference>
<evidence type="ECO:0000256" key="8">
    <source>
        <dbReference type="ARBA" id="ARBA00022859"/>
    </source>
</evidence>
<evidence type="ECO:0000256" key="7">
    <source>
        <dbReference type="ARBA" id="ARBA00022737"/>
    </source>
</evidence>
<keyword evidence="11" id="KW-0675">Receptor</keyword>
<dbReference type="FunFam" id="3.40.50.10140:FF:000001">
    <property type="entry name" value="Toll-like receptor 2"/>
    <property type="match status" value="1"/>
</dbReference>
<feature type="signal peptide" evidence="14">
    <location>
        <begin position="1"/>
        <end position="19"/>
    </location>
</feature>
<dbReference type="SMART" id="SM00082">
    <property type="entry name" value="LRRCT"/>
    <property type="match status" value="1"/>
</dbReference>
<dbReference type="GO" id="GO:0002224">
    <property type="term" value="P:toll-like receptor signaling pathway"/>
    <property type="evidence" value="ECO:0007669"/>
    <property type="project" value="TreeGrafter"/>
</dbReference>
<dbReference type="Proteomes" id="UP000694580">
    <property type="component" value="Chromosome 12"/>
</dbReference>
<keyword evidence="10" id="KW-0472">Membrane</keyword>
<dbReference type="RefSeq" id="XP_028853734.1">
    <property type="nucleotide sequence ID" value="XM_028997901.1"/>
</dbReference>
<keyword evidence="4" id="KW-0433">Leucine-rich repeat</keyword>
<evidence type="ECO:0000313" key="16">
    <source>
        <dbReference type="Ensembl" id="ENSDCDP00010061397.1"/>
    </source>
</evidence>
<dbReference type="GO" id="GO:0045087">
    <property type="term" value="P:innate immune response"/>
    <property type="evidence" value="ECO:0007669"/>
    <property type="project" value="UniProtKB-KW"/>
</dbReference>
<dbReference type="PANTHER" id="PTHR24365">
    <property type="entry name" value="TOLL-LIKE RECEPTOR"/>
    <property type="match status" value="1"/>
</dbReference>
<evidence type="ECO:0000256" key="11">
    <source>
        <dbReference type="ARBA" id="ARBA00023170"/>
    </source>
</evidence>
<dbReference type="GO" id="GO:0005886">
    <property type="term" value="C:plasma membrane"/>
    <property type="evidence" value="ECO:0007669"/>
    <property type="project" value="TreeGrafter"/>
</dbReference>
<dbReference type="InterPro" id="IPR001611">
    <property type="entry name" value="Leu-rich_rpt"/>
</dbReference>
<evidence type="ECO:0000259" key="15">
    <source>
        <dbReference type="PROSITE" id="PS50104"/>
    </source>
</evidence>
<dbReference type="SMART" id="SM00369">
    <property type="entry name" value="LRR_TYP"/>
    <property type="match status" value="16"/>
</dbReference>
<keyword evidence="6 14" id="KW-0732">Signal</keyword>
<evidence type="ECO:0000256" key="5">
    <source>
        <dbReference type="ARBA" id="ARBA00022692"/>
    </source>
</evidence>
<dbReference type="GeneTree" id="ENSGT00940000163999"/>
<dbReference type="GO" id="GO:0006954">
    <property type="term" value="P:inflammatory response"/>
    <property type="evidence" value="ECO:0007669"/>
    <property type="project" value="UniProtKB-KW"/>
</dbReference>
<evidence type="ECO:0000256" key="12">
    <source>
        <dbReference type="ARBA" id="ARBA00023180"/>
    </source>
</evidence>
<evidence type="ECO:0000256" key="14">
    <source>
        <dbReference type="SAM" id="SignalP"/>
    </source>
</evidence>
<dbReference type="Gene3D" id="3.40.50.10140">
    <property type="entry name" value="Toll/interleukin-1 receptor homology (TIR) domain"/>
    <property type="match status" value="1"/>
</dbReference>
<comment type="similarity">
    <text evidence="2">Belongs to the Toll-like receptor family.</text>
</comment>
<evidence type="ECO:0000256" key="3">
    <source>
        <dbReference type="ARBA" id="ARBA00022588"/>
    </source>
</evidence>
<feature type="domain" description="TIR" evidence="15">
    <location>
        <begin position="787"/>
        <end position="928"/>
    </location>
</feature>
<dbReference type="InterPro" id="IPR003591">
    <property type="entry name" value="Leu-rich_rpt_typical-subtyp"/>
</dbReference>
<name>A0AAY4EUN5_9TELE</name>
<dbReference type="PROSITE" id="PS50104">
    <property type="entry name" value="TIR"/>
    <property type="match status" value="1"/>
</dbReference>
<reference evidence="16" key="3">
    <citation type="submission" date="2025-09" db="UniProtKB">
        <authorList>
            <consortium name="Ensembl"/>
        </authorList>
    </citation>
    <scope>IDENTIFICATION</scope>
</reference>